<feature type="transmembrane region" description="Helical" evidence="5">
    <location>
        <begin position="124"/>
        <end position="145"/>
    </location>
</feature>
<feature type="transmembrane region" description="Helical" evidence="5">
    <location>
        <begin position="70"/>
        <end position="91"/>
    </location>
</feature>
<dbReference type="PROSITE" id="PS50262">
    <property type="entry name" value="G_PROTEIN_RECEP_F1_2"/>
    <property type="match status" value="1"/>
</dbReference>
<feature type="non-terminal residue" evidence="7">
    <location>
        <position position="1"/>
    </location>
</feature>
<dbReference type="SUPFAM" id="SSF81321">
    <property type="entry name" value="Family A G protein-coupled receptor-like"/>
    <property type="match status" value="1"/>
</dbReference>
<dbReference type="GO" id="GO:0016020">
    <property type="term" value="C:membrane"/>
    <property type="evidence" value="ECO:0007669"/>
    <property type="project" value="UniProtKB-SubCell"/>
</dbReference>
<reference evidence="7 8" key="1">
    <citation type="submission" date="2024-05" db="EMBL/GenBank/DDBJ databases">
        <authorList>
            <person name="Wallberg A."/>
        </authorList>
    </citation>
    <scope>NUCLEOTIDE SEQUENCE [LARGE SCALE GENOMIC DNA]</scope>
</reference>
<evidence type="ECO:0000256" key="3">
    <source>
        <dbReference type="ARBA" id="ARBA00022989"/>
    </source>
</evidence>
<dbReference type="Proteomes" id="UP001497623">
    <property type="component" value="Unassembled WGS sequence"/>
</dbReference>
<keyword evidence="2 5" id="KW-0812">Transmembrane</keyword>
<dbReference type="PANTHER" id="PTHR46641">
    <property type="entry name" value="FMRFAMIDE RECEPTOR-RELATED"/>
    <property type="match status" value="1"/>
</dbReference>
<comment type="subcellular location">
    <subcellularLocation>
        <location evidence="1">Membrane</location>
    </subcellularLocation>
</comment>
<dbReference type="InterPro" id="IPR052954">
    <property type="entry name" value="GPCR-Ligand_Int"/>
</dbReference>
<dbReference type="InterPro" id="IPR017452">
    <property type="entry name" value="GPCR_Rhodpsn_7TM"/>
</dbReference>
<gene>
    <name evidence="7" type="ORF">MNOR_LOCUS41771</name>
</gene>
<protein>
    <recommendedName>
        <fullName evidence="6">G-protein coupled receptors family 1 profile domain-containing protein</fullName>
    </recommendedName>
</protein>
<evidence type="ECO:0000313" key="7">
    <source>
        <dbReference type="EMBL" id="CAL4251382.1"/>
    </source>
</evidence>
<evidence type="ECO:0000256" key="4">
    <source>
        <dbReference type="ARBA" id="ARBA00023136"/>
    </source>
</evidence>
<comment type="caution">
    <text evidence="7">The sequence shown here is derived from an EMBL/GenBank/DDBJ whole genome shotgun (WGS) entry which is preliminary data.</text>
</comment>
<evidence type="ECO:0000256" key="1">
    <source>
        <dbReference type="ARBA" id="ARBA00004370"/>
    </source>
</evidence>
<keyword evidence="3 5" id="KW-1133">Transmembrane helix</keyword>
<dbReference type="PANTHER" id="PTHR46641:SF2">
    <property type="entry name" value="FMRFAMIDE RECEPTOR"/>
    <property type="match status" value="1"/>
</dbReference>
<proteinExistence type="predicted"/>
<keyword evidence="4 5" id="KW-0472">Membrane</keyword>
<evidence type="ECO:0000259" key="6">
    <source>
        <dbReference type="PROSITE" id="PS50262"/>
    </source>
</evidence>
<feature type="transmembrane region" description="Helical" evidence="5">
    <location>
        <begin position="256"/>
        <end position="280"/>
    </location>
</feature>
<accession>A0AAV2SY66</accession>
<feature type="transmembrane region" description="Helical" evidence="5">
    <location>
        <begin position="157"/>
        <end position="176"/>
    </location>
</feature>
<feature type="transmembrane region" description="Helical" evidence="5">
    <location>
        <begin position="214"/>
        <end position="235"/>
    </location>
</feature>
<feature type="domain" description="G-protein coupled receptors family 1 profile" evidence="6">
    <location>
        <begin position="50"/>
        <end position="279"/>
    </location>
</feature>
<sequence>NISDTVESIRKLCNISKNDALQESLDIIWGPMHITYQILFPLFISMGILFNLATIAVLKKISFQEYPINRYLMVIAGFNIVYNIFLIPISVTNNGCLLNTASSVEYYTRFGWALPECLLMARSYTVMSIAYDRFLGIYFPYYYYFKDINKFKTFRNRMIGIVVFSVVMTIPVVYFAEIEAEKINGITKYKTNDFYRPDVKDKVELFFQSTVEIIQFWIPMILLLVFNTFVVVAMIQRKIEKPLQVVSGPIRNEKFYFKNTTLVMTMMVYLLFQLPMFFYISNPDKTRLIDGLCHNCYGVEVHRAVGNAFEWSLSVLHIVPILIMNDGAKFIVIDMLKTCKQYILSCLVYCSHRRSFNITEANSVEEITL</sequence>
<dbReference type="Gene3D" id="1.20.1070.10">
    <property type="entry name" value="Rhodopsin 7-helix transmembrane proteins"/>
    <property type="match status" value="1"/>
</dbReference>
<dbReference type="AlphaFoldDB" id="A0AAV2SY66"/>
<evidence type="ECO:0000313" key="8">
    <source>
        <dbReference type="Proteomes" id="UP001497623"/>
    </source>
</evidence>
<name>A0AAV2SY66_MEGNR</name>
<feature type="transmembrane region" description="Helical" evidence="5">
    <location>
        <begin position="38"/>
        <end position="58"/>
    </location>
</feature>
<organism evidence="7 8">
    <name type="scientific">Meganyctiphanes norvegica</name>
    <name type="common">Northern krill</name>
    <name type="synonym">Thysanopoda norvegica</name>
    <dbReference type="NCBI Taxonomy" id="48144"/>
    <lineage>
        <taxon>Eukaryota</taxon>
        <taxon>Metazoa</taxon>
        <taxon>Ecdysozoa</taxon>
        <taxon>Arthropoda</taxon>
        <taxon>Crustacea</taxon>
        <taxon>Multicrustacea</taxon>
        <taxon>Malacostraca</taxon>
        <taxon>Eumalacostraca</taxon>
        <taxon>Eucarida</taxon>
        <taxon>Euphausiacea</taxon>
        <taxon>Euphausiidae</taxon>
        <taxon>Meganyctiphanes</taxon>
    </lineage>
</organism>
<evidence type="ECO:0000256" key="5">
    <source>
        <dbReference type="SAM" id="Phobius"/>
    </source>
</evidence>
<dbReference type="EMBL" id="CAXKWB010169519">
    <property type="protein sequence ID" value="CAL4251382.1"/>
    <property type="molecule type" value="Genomic_DNA"/>
</dbReference>
<evidence type="ECO:0000256" key="2">
    <source>
        <dbReference type="ARBA" id="ARBA00022692"/>
    </source>
</evidence>
<keyword evidence="8" id="KW-1185">Reference proteome</keyword>